<dbReference type="GO" id="GO:0009279">
    <property type="term" value="C:cell outer membrane"/>
    <property type="evidence" value="ECO:0007669"/>
    <property type="project" value="UniProtKB-SubCell"/>
</dbReference>
<evidence type="ECO:0000259" key="13">
    <source>
        <dbReference type="SMART" id="SM00965"/>
    </source>
</evidence>
<evidence type="ECO:0000256" key="12">
    <source>
        <dbReference type="ARBA" id="ARBA00023237"/>
    </source>
</evidence>
<dbReference type="SUPFAM" id="SSF56935">
    <property type="entry name" value="Porins"/>
    <property type="match status" value="1"/>
</dbReference>
<protein>
    <submittedName>
        <fullName evidence="14">TonB-dependent siderophore receptor</fullName>
    </submittedName>
</protein>
<dbReference type="FunFam" id="2.170.130.10:FF:000010">
    <property type="entry name" value="Ferripyoverdine receptor"/>
    <property type="match status" value="1"/>
</dbReference>
<keyword evidence="12" id="KW-0998">Cell outer membrane</keyword>
<keyword evidence="7" id="KW-0732">Signal</keyword>
<evidence type="ECO:0000256" key="1">
    <source>
        <dbReference type="ARBA" id="ARBA00004571"/>
    </source>
</evidence>
<dbReference type="EMBL" id="CAADIA010000006">
    <property type="protein sequence ID" value="VFR31220.1"/>
    <property type="molecule type" value="Genomic_DNA"/>
</dbReference>
<dbReference type="AlphaFoldDB" id="A0A484Q3P6"/>
<accession>A0A484Q3P6</accession>
<keyword evidence="11" id="KW-0472">Membrane</keyword>
<proteinExistence type="inferred from homology"/>
<dbReference type="PANTHER" id="PTHR32552:SF74">
    <property type="entry name" value="HYDROXAMATE SIDEROPHORE RECEPTOR FHUE"/>
    <property type="match status" value="1"/>
</dbReference>
<evidence type="ECO:0000256" key="7">
    <source>
        <dbReference type="ARBA" id="ARBA00022729"/>
    </source>
</evidence>
<name>A0A484Q3P6_9ZZZZ</name>
<dbReference type="Pfam" id="PF00593">
    <property type="entry name" value="TonB_dep_Rec_b-barrel"/>
    <property type="match status" value="1"/>
</dbReference>
<dbReference type="Gene3D" id="3.55.50.30">
    <property type="match status" value="1"/>
</dbReference>
<feature type="domain" description="Secretin/TonB short N-terminal" evidence="13">
    <location>
        <begin position="69"/>
        <end position="119"/>
    </location>
</feature>
<keyword evidence="3" id="KW-0813">Transport</keyword>
<evidence type="ECO:0000313" key="15">
    <source>
        <dbReference type="EMBL" id="VFR60108.1"/>
    </source>
</evidence>
<dbReference type="InterPro" id="IPR036942">
    <property type="entry name" value="Beta-barrel_TonB_sf"/>
</dbReference>
<keyword evidence="10" id="KW-0798">TonB box</keyword>
<dbReference type="InterPro" id="IPR010105">
    <property type="entry name" value="TonB_sidphr_rcpt"/>
</dbReference>
<dbReference type="InterPro" id="IPR011662">
    <property type="entry name" value="Secretin/TonB_short_N"/>
</dbReference>
<evidence type="ECO:0000256" key="4">
    <source>
        <dbReference type="ARBA" id="ARBA00022452"/>
    </source>
</evidence>
<dbReference type="PROSITE" id="PS51257">
    <property type="entry name" value="PROKAR_LIPOPROTEIN"/>
    <property type="match status" value="1"/>
</dbReference>
<keyword evidence="5" id="KW-0410">Iron transport</keyword>
<dbReference type="EMBL" id="CAADIF010000005">
    <property type="protein sequence ID" value="VFR60108.1"/>
    <property type="molecule type" value="Genomic_DNA"/>
</dbReference>
<organism evidence="14">
    <name type="scientific">plant metagenome</name>
    <dbReference type="NCBI Taxonomy" id="1297885"/>
    <lineage>
        <taxon>unclassified sequences</taxon>
        <taxon>metagenomes</taxon>
        <taxon>organismal metagenomes</taxon>
    </lineage>
</organism>
<evidence type="ECO:0000256" key="3">
    <source>
        <dbReference type="ARBA" id="ARBA00022448"/>
    </source>
</evidence>
<dbReference type="GO" id="GO:0015344">
    <property type="term" value="F:siderophore uptake transmembrane transporter activity"/>
    <property type="evidence" value="ECO:0007669"/>
    <property type="project" value="TreeGrafter"/>
</dbReference>
<gene>
    <name evidence="14" type="ORF">ANK1_3875</name>
    <name evidence="15" type="ORF">ANK2_3876</name>
</gene>
<dbReference type="NCBIfam" id="TIGR01783">
    <property type="entry name" value="TonB-siderophor"/>
    <property type="match status" value="1"/>
</dbReference>
<evidence type="ECO:0000256" key="5">
    <source>
        <dbReference type="ARBA" id="ARBA00022496"/>
    </source>
</evidence>
<reference evidence="14" key="1">
    <citation type="submission" date="2019-03" db="EMBL/GenBank/DDBJ databases">
        <authorList>
            <person name="Danneels B."/>
        </authorList>
    </citation>
    <scope>NUCLEOTIDE SEQUENCE</scope>
</reference>
<keyword evidence="14" id="KW-0675">Receptor</keyword>
<evidence type="ECO:0000256" key="11">
    <source>
        <dbReference type="ARBA" id="ARBA00023136"/>
    </source>
</evidence>
<keyword evidence="9" id="KW-0406">Ion transport</keyword>
<evidence type="ECO:0000256" key="10">
    <source>
        <dbReference type="ARBA" id="ARBA00023077"/>
    </source>
</evidence>
<evidence type="ECO:0000313" key="14">
    <source>
        <dbReference type="EMBL" id="VFR31220.1"/>
    </source>
</evidence>
<evidence type="ECO:0000256" key="2">
    <source>
        <dbReference type="ARBA" id="ARBA00009810"/>
    </source>
</evidence>
<dbReference type="SMART" id="SM00965">
    <property type="entry name" value="STN"/>
    <property type="match status" value="1"/>
</dbReference>
<keyword evidence="8" id="KW-0408">Iron</keyword>
<dbReference type="InterPro" id="IPR012910">
    <property type="entry name" value="Plug_dom"/>
</dbReference>
<comment type="similarity">
    <text evidence="2">Belongs to the TonB-dependent receptor family.</text>
</comment>
<dbReference type="InterPro" id="IPR039426">
    <property type="entry name" value="TonB-dep_rcpt-like"/>
</dbReference>
<keyword evidence="4" id="KW-1134">Transmembrane beta strand</keyword>
<dbReference type="Gene3D" id="2.40.170.20">
    <property type="entry name" value="TonB-dependent receptor, beta-barrel domain"/>
    <property type="match status" value="1"/>
</dbReference>
<evidence type="ECO:0000256" key="9">
    <source>
        <dbReference type="ARBA" id="ARBA00023065"/>
    </source>
</evidence>
<dbReference type="Pfam" id="PF07715">
    <property type="entry name" value="Plug"/>
    <property type="match status" value="1"/>
</dbReference>
<keyword evidence="6" id="KW-0812">Transmembrane</keyword>
<dbReference type="PANTHER" id="PTHR32552">
    <property type="entry name" value="FERRICHROME IRON RECEPTOR-RELATED"/>
    <property type="match status" value="1"/>
</dbReference>
<evidence type="ECO:0000256" key="6">
    <source>
        <dbReference type="ARBA" id="ARBA00022692"/>
    </source>
</evidence>
<dbReference type="InterPro" id="IPR037066">
    <property type="entry name" value="Plug_dom_sf"/>
</dbReference>
<evidence type="ECO:0000256" key="8">
    <source>
        <dbReference type="ARBA" id="ARBA00023004"/>
    </source>
</evidence>
<dbReference type="GO" id="GO:0038023">
    <property type="term" value="F:signaling receptor activity"/>
    <property type="evidence" value="ECO:0007669"/>
    <property type="project" value="InterPro"/>
</dbReference>
<dbReference type="GO" id="GO:0015891">
    <property type="term" value="P:siderophore transport"/>
    <property type="evidence" value="ECO:0007669"/>
    <property type="project" value="InterPro"/>
</dbReference>
<sequence>MRQPISLRAAARARSLSAVLIAFLASACLPYPGGDAHAQGRTDSPAQHYDIPPGPLAEALSRYAQQSGAAIVMDAADLQGLRTPGLTGTHGIEEGFRLLLQGSGFAVTRTSAGYLLRKAPGMPPVTALPSITVQASAPLDGTTEGTGSYTTHSMGTATGLALSMRETPQSLSVISRQRMDDQAMVNIEDAVEGTPGIVMQKAGGERVTFYARGFWIRNLTYDGLPSYYDGDTVASPDLAMYDRVEIVRGATGLTTGAGTPSAAINMVRKKPTHDFQMSVTGSVGRWNNFRSDVDVSGPLNAQASVRGRAVVGYQNKDSFVDVVNNESTLLYATLAADLGPRTLLTVGGALQRDNNRNTWGGVPWAADGSDLHLPRNSYFGYDWEFWDKENKELFADLEHRLANGWKIRVGASKRWSRMEYLGTHLLNYGTWSQAGAHYAAPIDTANYALQVSGPFTLLGRRHELIWGANLQKTHRMLAGGQGTLLTSGIDVHNWRPDSLPKPDFDLQMLRNEYRHEQRSTFLATRWNPADRLKLILGARLDWYDYDARTRWMGTTSAADYQVTRHPTYYAGVIYDLDAWHSAYASYTDIFEPQSERTLSGDLIDPIVGENYEVGIKGEYFEGTLNTSLALFRILQKNRAALLADQAGCPANSCYGPTGKVRSQGIEAEVSGELTRQWRVAAGYTWTDAEYVRNDADPGLEGQRFDTAFPQHLFKLSTLYRLSGEWERWRVGGGVQWQSGTYMAGLNAGQPFRIEQKAYAVANLLVGFQASSNLDLQLNVSNLFDKRYYHSLGSHPGWGGVARYGTPRNFLLTARYTF</sequence>
<dbReference type="Gene3D" id="2.170.130.10">
    <property type="entry name" value="TonB-dependent receptor, plug domain"/>
    <property type="match status" value="1"/>
</dbReference>
<dbReference type="PROSITE" id="PS52016">
    <property type="entry name" value="TONB_DEPENDENT_REC_3"/>
    <property type="match status" value="1"/>
</dbReference>
<dbReference type="CDD" id="cd01347">
    <property type="entry name" value="ligand_gated_channel"/>
    <property type="match status" value="1"/>
</dbReference>
<comment type="subcellular location">
    <subcellularLocation>
        <location evidence="1">Cell outer membrane</location>
        <topology evidence="1">Multi-pass membrane protein</topology>
    </subcellularLocation>
</comment>
<dbReference type="InterPro" id="IPR000531">
    <property type="entry name" value="Beta-barrel_TonB"/>
</dbReference>